<proteinExistence type="predicted"/>
<organism evidence="1">
    <name type="scientific">Arundo donax</name>
    <name type="common">Giant reed</name>
    <name type="synonym">Donax arundinaceus</name>
    <dbReference type="NCBI Taxonomy" id="35708"/>
    <lineage>
        <taxon>Eukaryota</taxon>
        <taxon>Viridiplantae</taxon>
        <taxon>Streptophyta</taxon>
        <taxon>Embryophyta</taxon>
        <taxon>Tracheophyta</taxon>
        <taxon>Spermatophyta</taxon>
        <taxon>Magnoliopsida</taxon>
        <taxon>Liliopsida</taxon>
        <taxon>Poales</taxon>
        <taxon>Poaceae</taxon>
        <taxon>PACMAD clade</taxon>
        <taxon>Arundinoideae</taxon>
        <taxon>Arundineae</taxon>
        <taxon>Arundo</taxon>
    </lineage>
</organism>
<reference evidence="1" key="1">
    <citation type="submission" date="2014-09" db="EMBL/GenBank/DDBJ databases">
        <authorList>
            <person name="Magalhaes I.L.F."/>
            <person name="Oliveira U."/>
            <person name="Santos F.R."/>
            <person name="Vidigal T.H.D.A."/>
            <person name="Brescovit A.D."/>
            <person name="Santos A.J."/>
        </authorList>
    </citation>
    <scope>NUCLEOTIDE SEQUENCE</scope>
    <source>
        <tissue evidence="1">Shoot tissue taken approximately 20 cm above the soil surface</tissue>
    </source>
</reference>
<sequence>MFLNTIQQCSQQK</sequence>
<reference evidence="1" key="2">
    <citation type="journal article" date="2015" name="Data Brief">
        <title>Shoot transcriptome of the giant reed, Arundo donax.</title>
        <authorList>
            <person name="Barrero R.A."/>
            <person name="Guerrero F.D."/>
            <person name="Moolhuijzen P."/>
            <person name="Goolsby J.A."/>
            <person name="Tidwell J."/>
            <person name="Bellgard S.E."/>
            <person name="Bellgard M.I."/>
        </authorList>
    </citation>
    <scope>NUCLEOTIDE SEQUENCE</scope>
    <source>
        <tissue evidence="1">Shoot tissue taken approximately 20 cm above the soil surface</tissue>
    </source>
</reference>
<evidence type="ECO:0000313" key="1">
    <source>
        <dbReference type="EMBL" id="JAD30841.1"/>
    </source>
</evidence>
<dbReference type="EMBL" id="GBRH01267054">
    <property type="protein sequence ID" value="JAD30841.1"/>
    <property type="molecule type" value="Transcribed_RNA"/>
</dbReference>
<protein>
    <submittedName>
        <fullName evidence="1">Uncharacterized protein</fullName>
    </submittedName>
</protein>
<name>A0A0A8YW71_ARUDO</name>
<accession>A0A0A8YW71</accession>